<evidence type="ECO:0000313" key="3">
    <source>
        <dbReference type="EMBL" id="KAF1925547.1"/>
    </source>
</evidence>
<dbReference type="CDD" id="cd22249">
    <property type="entry name" value="UDM1_RNF168_RNF169-like"/>
    <property type="match status" value="1"/>
</dbReference>
<feature type="region of interest" description="Disordered" evidence="2">
    <location>
        <begin position="148"/>
        <end position="171"/>
    </location>
</feature>
<sequence length="364" mass="40049">MSQLRKVIDIAQACEPDFYSISAIPTVAIKACQQEAQTPYCWPPNGSRICYLNHRVDLYWPPGYYKDNHTSHLSILANNVIITRGNRAGSGKTTDLDLGYSTATGNANERSINITIIEHRRFNDSYLDYVHYQGPILILVNGSPSPSTMPATPTAWPNTSPAASSSGTPDKPALKSGQIVSISVGGAIGLIVLAALLYSWCAQCCLALCSPGKAETKRVRAAERRRIRDECAHAQLDVDATRAAVARGEVWHAPVRPGGTWVSGSDWPAAPPTERPVQGGSRGDDEIGAVAGGEGWMEEQRRELQRIEEQSVELQRIEEQRGELQRIEELRREELRVIERREEIARVEGGELPAYEAPPPKYTP</sequence>
<protein>
    <submittedName>
        <fullName evidence="3">Uncharacterized protein</fullName>
    </submittedName>
</protein>
<evidence type="ECO:0000256" key="2">
    <source>
        <dbReference type="SAM" id="MobiDB-lite"/>
    </source>
</evidence>
<dbReference type="OrthoDB" id="3794713at2759"/>
<dbReference type="Proteomes" id="UP000800082">
    <property type="component" value="Unassembled WGS sequence"/>
</dbReference>
<proteinExistence type="predicted"/>
<keyword evidence="1" id="KW-0175">Coiled coil</keyword>
<feature type="compositionally biased region" description="Polar residues" evidence="2">
    <location>
        <begin position="158"/>
        <end position="168"/>
    </location>
</feature>
<dbReference type="GeneID" id="54355885"/>
<feature type="compositionally biased region" description="Low complexity" evidence="2">
    <location>
        <begin position="148"/>
        <end position="157"/>
    </location>
</feature>
<accession>A0A6A5RIW8</accession>
<dbReference type="RefSeq" id="XP_033445799.1">
    <property type="nucleotide sequence ID" value="XM_033598218.1"/>
</dbReference>
<organism evidence="3 4">
    <name type="scientific">Didymella exigua CBS 183.55</name>
    <dbReference type="NCBI Taxonomy" id="1150837"/>
    <lineage>
        <taxon>Eukaryota</taxon>
        <taxon>Fungi</taxon>
        <taxon>Dikarya</taxon>
        <taxon>Ascomycota</taxon>
        <taxon>Pezizomycotina</taxon>
        <taxon>Dothideomycetes</taxon>
        <taxon>Pleosporomycetidae</taxon>
        <taxon>Pleosporales</taxon>
        <taxon>Pleosporineae</taxon>
        <taxon>Didymellaceae</taxon>
        <taxon>Didymella</taxon>
    </lineage>
</organism>
<reference evidence="3" key="1">
    <citation type="journal article" date="2020" name="Stud. Mycol.">
        <title>101 Dothideomycetes genomes: a test case for predicting lifestyles and emergence of pathogens.</title>
        <authorList>
            <person name="Haridas S."/>
            <person name="Albert R."/>
            <person name="Binder M."/>
            <person name="Bloem J."/>
            <person name="Labutti K."/>
            <person name="Salamov A."/>
            <person name="Andreopoulos B."/>
            <person name="Baker S."/>
            <person name="Barry K."/>
            <person name="Bills G."/>
            <person name="Bluhm B."/>
            <person name="Cannon C."/>
            <person name="Castanera R."/>
            <person name="Culley D."/>
            <person name="Daum C."/>
            <person name="Ezra D."/>
            <person name="Gonzalez J."/>
            <person name="Henrissat B."/>
            <person name="Kuo A."/>
            <person name="Liang C."/>
            <person name="Lipzen A."/>
            <person name="Lutzoni F."/>
            <person name="Magnuson J."/>
            <person name="Mondo S."/>
            <person name="Nolan M."/>
            <person name="Ohm R."/>
            <person name="Pangilinan J."/>
            <person name="Park H.-J."/>
            <person name="Ramirez L."/>
            <person name="Alfaro M."/>
            <person name="Sun H."/>
            <person name="Tritt A."/>
            <person name="Yoshinaga Y."/>
            <person name="Zwiers L.-H."/>
            <person name="Turgeon B."/>
            <person name="Goodwin S."/>
            <person name="Spatafora J."/>
            <person name="Crous P."/>
            <person name="Grigoriev I."/>
        </authorList>
    </citation>
    <scope>NUCLEOTIDE SEQUENCE</scope>
    <source>
        <strain evidence="3">CBS 183.55</strain>
    </source>
</reference>
<dbReference type="EMBL" id="ML978983">
    <property type="protein sequence ID" value="KAF1925547.1"/>
    <property type="molecule type" value="Genomic_DNA"/>
</dbReference>
<evidence type="ECO:0000256" key="1">
    <source>
        <dbReference type="SAM" id="Coils"/>
    </source>
</evidence>
<feature type="region of interest" description="Disordered" evidence="2">
    <location>
        <begin position="261"/>
        <end position="284"/>
    </location>
</feature>
<name>A0A6A5RIW8_9PLEO</name>
<evidence type="ECO:0000313" key="4">
    <source>
        <dbReference type="Proteomes" id="UP000800082"/>
    </source>
</evidence>
<dbReference type="AlphaFoldDB" id="A0A6A5RIW8"/>
<feature type="coiled-coil region" evidence="1">
    <location>
        <begin position="297"/>
        <end position="337"/>
    </location>
</feature>
<keyword evidence="4" id="KW-1185">Reference proteome</keyword>
<gene>
    <name evidence="3" type="ORF">M421DRAFT_94631</name>
</gene>